<dbReference type="EMBL" id="MFBD01000015">
    <property type="protein sequence ID" value="OGD88995.1"/>
    <property type="molecule type" value="Genomic_DNA"/>
</dbReference>
<dbReference type="InterPro" id="IPR014721">
    <property type="entry name" value="Ribsml_uS5_D2-typ_fold_subgr"/>
</dbReference>
<keyword evidence="6" id="KW-0694">RNA-binding</keyword>
<keyword evidence="3" id="KW-0540">Nuclease</keyword>
<evidence type="ECO:0000256" key="2">
    <source>
        <dbReference type="ARBA" id="ARBA00022694"/>
    </source>
</evidence>
<keyword evidence="4" id="KW-0255">Endonuclease</keyword>
<evidence type="ECO:0000313" key="8">
    <source>
        <dbReference type="Proteomes" id="UP000177369"/>
    </source>
</evidence>
<keyword evidence="5" id="KW-0378">Hydrolase</keyword>
<protein>
    <submittedName>
        <fullName evidence="7">Uncharacterized protein</fullName>
    </submittedName>
</protein>
<gene>
    <name evidence="7" type="ORF">A3D04_01455</name>
</gene>
<dbReference type="AlphaFoldDB" id="A0A1F5GAZ2"/>
<proteinExistence type="predicted"/>
<evidence type="ECO:0000256" key="4">
    <source>
        <dbReference type="ARBA" id="ARBA00022759"/>
    </source>
</evidence>
<dbReference type="InterPro" id="IPR000100">
    <property type="entry name" value="RNase_P"/>
</dbReference>
<evidence type="ECO:0000256" key="6">
    <source>
        <dbReference type="ARBA" id="ARBA00022884"/>
    </source>
</evidence>
<accession>A0A1F5GAZ2</accession>
<dbReference type="PROSITE" id="PS00648">
    <property type="entry name" value="RIBONUCLEASE_P"/>
    <property type="match status" value="1"/>
</dbReference>
<name>A0A1F5GAZ2_9BACT</name>
<evidence type="ECO:0000256" key="3">
    <source>
        <dbReference type="ARBA" id="ARBA00022722"/>
    </source>
</evidence>
<dbReference type="InterPro" id="IPR020568">
    <property type="entry name" value="Ribosomal_Su5_D2-typ_SF"/>
</dbReference>
<dbReference type="Gene3D" id="3.30.230.10">
    <property type="match status" value="1"/>
</dbReference>
<evidence type="ECO:0000313" key="7">
    <source>
        <dbReference type="EMBL" id="OGD88995.1"/>
    </source>
</evidence>
<dbReference type="STRING" id="1797714.A3D04_01455"/>
<comment type="caution">
    <text evidence="7">The sequence shown here is derived from an EMBL/GenBank/DDBJ whole genome shotgun (WGS) entry which is preliminary data.</text>
</comment>
<dbReference type="Proteomes" id="UP000177369">
    <property type="component" value="Unassembled WGS sequence"/>
</dbReference>
<dbReference type="Pfam" id="PF00825">
    <property type="entry name" value="Ribonuclease_P"/>
    <property type="match status" value="1"/>
</dbReference>
<reference evidence="7 8" key="1">
    <citation type="journal article" date="2016" name="Nat. Commun.">
        <title>Thousands of microbial genomes shed light on interconnected biogeochemical processes in an aquifer system.</title>
        <authorList>
            <person name="Anantharaman K."/>
            <person name="Brown C.T."/>
            <person name="Hug L.A."/>
            <person name="Sharon I."/>
            <person name="Castelle C.J."/>
            <person name="Probst A.J."/>
            <person name="Thomas B.C."/>
            <person name="Singh A."/>
            <person name="Wilkins M.J."/>
            <person name="Karaoz U."/>
            <person name="Brodie E.L."/>
            <person name="Williams K.H."/>
            <person name="Hubbard S.S."/>
            <person name="Banfield J.F."/>
        </authorList>
    </citation>
    <scope>NUCLEOTIDE SEQUENCE [LARGE SCALE GENOMIC DNA]</scope>
</reference>
<evidence type="ECO:0000256" key="5">
    <source>
        <dbReference type="ARBA" id="ARBA00022801"/>
    </source>
</evidence>
<dbReference type="GO" id="GO:0004526">
    <property type="term" value="F:ribonuclease P activity"/>
    <property type="evidence" value="ECO:0007669"/>
    <property type="project" value="InterPro"/>
</dbReference>
<sequence>MLPIKSQPNLSNFSKKDLRGKKILSKDLVLIGKTGAEKLKLIISVSKKVAPKAVDRNRIKRIIKESLGVNKRAKGEIKIIVKKNVAYLKTPEIRVKLEKLFKKL</sequence>
<evidence type="ECO:0000256" key="1">
    <source>
        <dbReference type="ARBA" id="ARBA00002663"/>
    </source>
</evidence>
<dbReference type="GO" id="GO:0000049">
    <property type="term" value="F:tRNA binding"/>
    <property type="evidence" value="ECO:0007669"/>
    <property type="project" value="InterPro"/>
</dbReference>
<keyword evidence="2" id="KW-0819">tRNA processing</keyword>
<dbReference type="InterPro" id="IPR020539">
    <property type="entry name" value="RNase_P_CS"/>
</dbReference>
<dbReference type="GO" id="GO:0008033">
    <property type="term" value="P:tRNA processing"/>
    <property type="evidence" value="ECO:0007669"/>
    <property type="project" value="UniProtKB-KW"/>
</dbReference>
<organism evidence="7 8">
    <name type="scientific">Candidatus Curtissbacteria bacterium RIFCSPHIGHO2_02_FULL_40_16b</name>
    <dbReference type="NCBI Taxonomy" id="1797714"/>
    <lineage>
        <taxon>Bacteria</taxon>
        <taxon>Candidatus Curtissiibacteriota</taxon>
    </lineage>
</organism>
<comment type="function">
    <text evidence="1">RNaseP catalyzes the removal of the 5'-leader sequence from pre-tRNA to produce the mature 5'-terminus. It can also cleave other RNA substrates such as 4.5S RNA. The protein component plays an auxiliary but essential role in vivo by binding to the 5'-leader sequence and broadening the substrate specificity of the ribozyme.</text>
</comment>
<dbReference type="SUPFAM" id="SSF54211">
    <property type="entry name" value="Ribosomal protein S5 domain 2-like"/>
    <property type="match status" value="1"/>
</dbReference>